<reference evidence="2" key="2">
    <citation type="submission" date="2021-08" db="EMBL/GenBank/DDBJ databases">
        <authorList>
            <person name="Eriksson T."/>
        </authorList>
    </citation>
    <scope>NUCLEOTIDE SEQUENCE</scope>
    <source>
        <strain evidence="2">Stoneville</strain>
        <tissue evidence="2">Whole head</tissue>
    </source>
</reference>
<organism evidence="2 3">
    <name type="scientific">Tenebrio molitor</name>
    <name type="common">Yellow mealworm beetle</name>
    <dbReference type="NCBI Taxonomy" id="7067"/>
    <lineage>
        <taxon>Eukaryota</taxon>
        <taxon>Metazoa</taxon>
        <taxon>Ecdysozoa</taxon>
        <taxon>Arthropoda</taxon>
        <taxon>Hexapoda</taxon>
        <taxon>Insecta</taxon>
        <taxon>Pterygota</taxon>
        <taxon>Neoptera</taxon>
        <taxon>Endopterygota</taxon>
        <taxon>Coleoptera</taxon>
        <taxon>Polyphaga</taxon>
        <taxon>Cucujiformia</taxon>
        <taxon>Tenebrionidae</taxon>
        <taxon>Tenebrio</taxon>
    </lineage>
</organism>
<protein>
    <submittedName>
        <fullName evidence="2">Uncharacterized protein</fullName>
    </submittedName>
</protein>
<reference evidence="2" key="1">
    <citation type="journal article" date="2020" name="J Insects Food Feed">
        <title>The yellow mealworm (Tenebrio molitor) genome: a resource for the emerging insects as food and feed industry.</title>
        <authorList>
            <person name="Eriksson T."/>
            <person name="Andere A."/>
            <person name="Kelstrup H."/>
            <person name="Emery V."/>
            <person name="Picard C."/>
        </authorList>
    </citation>
    <scope>NUCLEOTIDE SEQUENCE</scope>
    <source>
        <strain evidence="2">Stoneville</strain>
        <tissue evidence="2">Whole head</tissue>
    </source>
</reference>
<comment type="caution">
    <text evidence="2">The sequence shown here is derived from an EMBL/GenBank/DDBJ whole genome shotgun (WGS) entry which is preliminary data.</text>
</comment>
<name>A0A8J6HJB8_TENMO</name>
<dbReference type="Proteomes" id="UP000719412">
    <property type="component" value="Unassembled WGS sequence"/>
</dbReference>
<dbReference type="AlphaFoldDB" id="A0A8J6HJB8"/>
<dbReference type="EMBL" id="JABDTM020022301">
    <property type="protein sequence ID" value="KAH0815956.1"/>
    <property type="molecule type" value="Genomic_DNA"/>
</dbReference>
<evidence type="ECO:0000313" key="3">
    <source>
        <dbReference type="Proteomes" id="UP000719412"/>
    </source>
</evidence>
<evidence type="ECO:0000256" key="1">
    <source>
        <dbReference type="SAM" id="MobiDB-lite"/>
    </source>
</evidence>
<sequence>MFWNVRETCVLPMAISVAAEKNRRERGERYKRNEPTTVGEVDNLLFDALMSIIWGGGGGNFLSAADAGVVSCYRAAQTSSSKGRYQGGYQMDRRRLVSNPITGTWRNSFADKDQKGRALQKFDRVEELVCDPIVVESTRACWSDDSSGIPDPTPDCCLLTDVVSEALPEEPGLQPLGPSPGGTQMSTNSKVRKLNQQALMRDPVECLLKVDWPKVINFQRPIIHTF</sequence>
<feature type="region of interest" description="Disordered" evidence="1">
    <location>
        <begin position="169"/>
        <end position="189"/>
    </location>
</feature>
<gene>
    <name evidence="2" type="ORF">GEV33_006834</name>
</gene>
<accession>A0A8J6HJB8</accession>
<proteinExistence type="predicted"/>
<keyword evidence="3" id="KW-1185">Reference proteome</keyword>
<evidence type="ECO:0000313" key="2">
    <source>
        <dbReference type="EMBL" id="KAH0815956.1"/>
    </source>
</evidence>